<sequence length="146" mass="16464">MVTGWEIKHRLYRAVNAHDVSAILDNYLPEAVVVAPSGVLEGHDQIAWFWEQFFKAFPDFQQTPWLEVPCDDPAVTEWTITGTHQGLFLLPNGRELEATGRRVAVRGSCVAHVAHGKIVTHREYFDQLELYSQLGFGLPEVCDSPC</sequence>
<reference evidence="1 2" key="1">
    <citation type="submission" date="2024-10" db="EMBL/GenBank/DDBJ databases">
        <authorList>
            <person name="Topkara A.R."/>
            <person name="Saygin H."/>
        </authorList>
    </citation>
    <scope>NUCLEOTIDE SEQUENCE [LARGE SCALE GENOMIC DNA]</scope>
    <source>
        <strain evidence="1 2">M3C6</strain>
    </source>
</reference>
<evidence type="ECO:0000313" key="1">
    <source>
        <dbReference type="EMBL" id="MFG1708523.1"/>
    </source>
</evidence>
<dbReference type="InterPro" id="IPR032710">
    <property type="entry name" value="NTF2-like_dom_sf"/>
</dbReference>
<dbReference type="EMBL" id="JBICRM010000028">
    <property type="protein sequence ID" value="MFG1708523.1"/>
    <property type="molecule type" value="Genomic_DNA"/>
</dbReference>
<evidence type="ECO:0000313" key="2">
    <source>
        <dbReference type="Proteomes" id="UP001603978"/>
    </source>
</evidence>
<dbReference type="PANTHER" id="PTHR38436">
    <property type="entry name" value="POLYKETIDE CYCLASE SNOAL-LIKE DOMAIN"/>
    <property type="match status" value="1"/>
</dbReference>
<keyword evidence="2" id="KW-1185">Reference proteome</keyword>
<dbReference type="Proteomes" id="UP001603978">
    <property type="component" value="Unassembled WGS sequence"/>
</dbReference>
<dbReference type="RefSeq" id="WP_393172751.1">
    <property type="nucleotide sequence ID" value="NZ_JBICRM010000028.1"/>
</dbReference>
<dbReference type="PANTHER" id="PTHR38436:SF1">
    <property type="entry name" value="ESTER CYCLASE"/>
    <property type="match status" value="1"/>
</dbReference>
<dbReference type="InterPro" id="IPR009959">
    <property type="entry name" value="Cyclase_SnoaL-like"/>
</dbReference>
<dbReference type="SUPFAM" id="SSF54427">
    <property type="entry name" value="NTF2-like"/>
    <property type="match status" value="1"/>
</dbReference>
<gene>
    <name evidence="1" type="ORF">ACFLIM_35520</name>
</gene>
<accession>A0ABW7ANB8</accession>
<proteinExistence type="predicted"/>
<dbReference type="Gene3D" id="3.10.450.50">
    <property type="match status" value="1"/>
</dbReference>
<protein>
    <submittedName>
        <fullName evidence="1">Ester cyclase</fullName>
    </submittedName>
</protein>
<dbReference type="Pfam" id="PF07366">
    <property type="entry name" value="SnoaL"/>
    <property type="match status" value="1"/>
</dbReference>
<comment type="caution">
    <text evidence="1">The sequence shown here is derived from an EMBL/GenBank/DDBJ whole genome shotgun (WGS) entry which is preliminary data.</text>
</comment>
<organism evidence="1 2">
    <name type="scientific">Nonomuraea marmarensis</name>
    <dbReference type="NCBI Taxonomy" id="3351344"/>
    <lineage>
        <taxon>Bacteria</taxon>
        <taxon>Bacillati</taxon>
        <taxon>Actinomycetota</taxon>
        <taxon>Actinomycetes</taxon>
        <taxon>Streptosporangiales</taxon>
        <taxon>Streptosporangiaceae</taxon>
        <taxon>Nonomuraea</taxon>
    </lineage>
</organism>
<name>A0ABW7ANB8_9ACTN</name>